<name>A0A4C1VCB8_EUMVA</name>
<organism evidence="2 3">
    <name type="scientific">Eumeta variegata</name>
    <name type="common">Bagworm moth</name>
    <name type="synonym">Eumeta japonica</name>
    <dbReference type="NCBI Taxonomy" id="151549"/>
    <lineage>
        <taxon>Eukaryota</taxon>
        <taxon>Metazoa</taxon>
        <taxon>Ecdysozoa</taxon>
        <taxon>Arthropoda</taxon>
        <taxon>Hexapoda</taxon>
        <taxon>Insecta</taxon>
        <taxon>Pterygota</taxon>
        <taxon>Neoptera</taxon>
        <taxon>Endopterygota</taxon>
        <taxon>Lepidoptera</taxon>
        <taxon>Glossata</taxon>
        <taxon>Ditrysia</taxon>
        <taxon>Tineoidea</taxon>
        <taxon>Psychidae</taxon>
        <taxon>Oiketicinae</taxon>
        <taxon>Eumeta</taxon>
    </lineage>
</organism>
<reference evidence="2 3" key="1">
    <citation type="journal article" date="2019" name="Commun. Biol.">
        <title>The bagworm genome reveals a unique fibroin gene that provides high tensile strength.</title>
        <authorList>
            <person name="Kono N."/>
            <person name="Nakamura H."/>
            <person name="Ohtoshi R."/>
            <person name="Tomita M."/>
            <person name="Numata K."/>
            <person name="Arakawa K."/>
        </authorList>
    </citation>
    <scope>NUCLEOTIDE SEQUENCE [LARGE SCALE GENOMIC DNA]</scope>
</reference>
<evidence type="ECO:0000313" key="3">
    <source>
        <dbReference type="Proteomes" id="UP000299102"/>
    </source>
</evidence>
<feature type="domain" description="Transferrin-like" evidence="1">
    <location>
        <begin position="43"/>
        <end position="116"/>
    </location>
</feature>
<dbReference type="Gene3D" id="3.40.190.10">
    <property type="entry name" value="Periplasmic binding protein-like II"/>
    <property type="match status" value="1"/>
</dbReference>
<dbReference type="AlphaFoldDB" id="A0A4C1VCB8"/>
<dbReference type="PANTHER" id="PTHR11485">
    <property type="entry name" value="TRANSFERRIN"/>
    <property type="match status" value="1"/>
</dbReference>
<evidence type="ECO:0000259" key="1">
    <source>
        <dbReference type="Pfam" id="PF00405"/>
    </source>
</evidence>
<dbReference type="EMBL" id="BGZK01000316">
    <property type="protein sequence ID" value="GBP36273.1"/>
    <property type="molecule type" value="Genomic_DNA"/>
</dbReference>
<gene>
    <name evidence="2" type="ORF">EVAR_85521_1</name>
</gene>
<evidence type="ECO:0000313" key="2">
    <source>
        <dbReference type="EMBL" id="GBP36273.1"/>
    </source>
</evidence>
<dbReference type="InterPro" id="IPR001156">
    <property type="entry name" value="Transferrin-like_dom"/>
</dbReference>
<protein>
    <submittedName>
        <fullName evidence="2">Transferrin</fullName>
    </submittedName>
</protein>
<dbReference type="Proteomes" id="UP000299102">
    <property type="component" value="Unassembled WGS sequence"/>
</dbReference>
<dbReference type="OrthoDB" id="8170333at2759"/>
<dbReference type="Pfam" id="PF00405">
    <property type="entry name" value="Transferrin"/>
    <property type="match status" value="1"/>
</dbReference>
<comment type="caution">
    <text evidence="2">The sequence shown here is derived from an EMBL/GenBank/DDBJ whole genome shotgun (WGS) entry which is preliminary data.</text>
</comment>
<accession>A0A4C1VCB8</accession>
<proteinExistence type="predicted"/>
<sequence>MFGMAQINHPPIPRVSLRQPHLVLLVFESLLTLRSCDPELSMEENTIKALAAFFGSACKAGPWVLDPERDLQLKTKYRSMCAACQTSTCGRRDRYWGGVGALTCLADGVGDVTWAHLDDVLMYYGVSQQGFHGFKKIFKCIEY</sequence>
<dbReference type="PRINTS" id="PR00422">
    <property type="entry name" value="TRANSFERRIN"/>
</dbReference>
<dbReference type="SUPFAM" id="SSF53850">
    <property type="entry name" value="Periplasmic binding protein-like II"/>
    <property type="match status" value="1"/>
</dbReference>
<keyword evidence="3" id="KW-1185">Reference proteome</keyword>
<dbReference type="STRING" id="151549.A0A4C1VCB8"/>